<dbReference type="PANTHER" id="PTHR43630">
    <property type="entry name" value="POLY-BETA-1,6-N-ACETYL-D-GLUCOSAMINE SYNTHASE"/>
    <property type="match status" value="1"/>
</dbReference>
<dbReference type="SUPFAM" id="SSF53448">
    <property type="entry name" value="Nucleotide-diphospho-sugar transferases"/>
    <property type="match status" value="1"/>
</dbReference>
<dbReference type="InterPro" id="IPR001173">
    <property type="entry name" value="Glyco_trans_2-like"/>
</dbReference>
<keyword evidence="4" id="KW-1133">Transmembrane helix</keyword>
<evidence type="ECO:0000259" key="5">
    <source>
        <dbReference type="Pfam" id="PF00535"/>
    </source>
</evidence>
<evidence type="ECO:0000256" key="2">
    <source>
        <dbReference type="ARBA" id="ARBA00022676"/>
    </source>
</evidence>
<sequence length="364" mass="42048">MVLLYVFGAVALINCAYYFFFSKIAFLKPSEKKIVEKFPVSLIVCAKNEAENLKKHIPQWQQQRYFSFEIILINDASVDETLEVMEAFAEKDPRIQIVNVKNNEAFWANKKYALTLGIKRAKNTRLIFTDADCYPASADWLGLMTSKFSDEKQLVLGYGAYEKQAGFLNKLIRFETFLTAVQYFSYAKAGNPYMGVGRNLAYTSNLYYENKGFMSHIKVPSGDDDLFVNEAATAKNVAIAIEPEAFTYSYPKKKKQKWHLQKKRHYSTAKLYKPKHRLVLGLFFLTNLLFWVLAPISLCTDYWSFGLAIFLLRISTQYLILGNAAKNLREQDLIAYIPLYEIFLIFTQLSIFISNSSEKNSRWK</sequence>
<dbReference type="GO" id="GO:0016757">
    <property type="term" value="F:glycosyltransferase activity"/>
    <property type="evidence" value="ECO:0007669"/>
    <property type="project" value="UniProtKB-KW"/>
</dbReference>
<organism evidence="6 7">
    <name type="scientific">Aequorivita aurantiaca</name>
    <dbReference type="NCBI Taxonomy" id="3053356"/>
    <lineage>
        <taxon>Bacteria</taxon>
        <taxon>Pseudomonadati</taxon>
        <taxon>Bacteroidota</taxon>
        <taxon>Flavobacteriia</taxon>
        <taxon>Flavobacteriales</taxon>
        <taxon>Flavobacteriaceae</taxon>
        <taxon>Aequorivita</taxon>
    </lineage>
</organism>
<keyword evidence="3 6" id="KW-0808">Transferase</keyword>
<protein>
    <submittedName>
        <fullName evidence="6">Glycosyltransferase</fullName>
        <ecNumber evidence="6">2.4.-.-</ecNumber>
    </submittedName>
</protein>
<gene>
    <name evidence="6" type="ORF">QRD02_09315</name>
</gene>
<keyword evidence="2 6" id="KW-0328">Glycosyltransferase</keyword>
<feature type="transmembrane region" description="Helical" evidence="4">
    <location>
        <begin position="6"/>
        <end position="27"/>
    </location>
</feature>
<comment type="similarity">
    <text evidence="1">Belongs to the glycosyltransferase 2 family.</text>
</comment>
<feature type="transmembrane region" description="Helical" evidence="4">
    <location>
        <begin position="302"/>
        <end position="321"/>
    </location>
</feature>
<dbReference type="Proteomes" id="UP001244787">
    <property type="component" value="Unassembled WGS sequence"/>
</dbReference>
<evidence type="ECO:0000313" key="7">
    <source>
        <dbReference type="Proteomes" id="UP001244787"/>
    </source>
</evidence>
<dbReference type="InterPro" id="IPR029044">
    <property type="entry name" value="Nucleotide-diphossugar_trans"/>
</dbReference>
<dbReference type="Pfam" id="PF00535">
    <property type="entry name" value="Glycos_transf_2"/>
    <property type="match status" value="1"/>
</dbReference>
<evidence type="ECO:0000256" key="3">
    <source>
        <dbReference type="ARBA" id="ARBA00022679"/>
    </source>
</evidence>
<name>A0ABT8DND6_9FLAO</name>
<evidence type="ECO:0000256" key="1">
    <source>
        <dbReference type="ARBA" id="ARBA00006739"/>
    </source>
</evidence>
<dbReference type="Gene3D" id="3.90.550.10">
    <property type="entry name" value="Spore Coat Polysaccharide Biosynthesis Protein SpsA, Chain A"/>
    <property type="match status" value="1"/>
</dbReference>
<evidence type="ECO:0000313" key="6">
    <source>
        <dbReference type="EMBL" id="MDN3724582.1"/>
    </source>
</evidence>
<proteinExistence type="inferred from homology"/>
<keyword evidence="7" id="KW-1185">Reference proteome</keyword>
<reference evidence="6 7" key="1">
    <citation type="submission" date="2023-06" db="EMBL/GenBank/DDBJ databases">
        <authorList>
            <person name="Ye Y.-Q."/>
            <person name="Du Z.-J."/>
        </authorList>
    </citation>
    <scope>NUCLEOTIDE SEQUENCE [LARGE SCALE GENOMIC DNA]</scope>
    <source>
        <strain evidence="6 7">SDUM287046</strain>
    </source>
</reference>
<evidence type="ECO:0000256" key="4">
    <source>
        <dbReference type="SAM" id="Phobius"/>
    </source>
</evidence>
<dbReference type="RefSeq" id="WP_290254672.1">
    <property type="nucleotide sequence ID" value="NZ_JAUGQQ010000005.1"/>
</dbReference>
<comment type="caution">
    <text evidence="6">The sequence shown here is derived from an EMBL/GenBank/DDBJ whole genome shotgun (WGS) entry which is preliminary data.</text>
</comment>
<accession>A0ABT8DND6</accession>
<dbReference type="PANTHER" id="PTHR43630:SF1">
    <property type="entry name" value="POLY-BETA-1,6-N-ACETYL-D-GLUCOSAMINE SYNTHASE"/>
    <property type="match status" value="1"/>
</dbReference>
<feature type="transmembrane region" description="Helical" evidence="4">
    <location>
        <begin position="333"/>
        <end position="353"/>
    </location>
</feature>
<keyword evidence="4" id="KW-0472">Membrane</keyword>
<feature type="domain" description="Glycosyltransferase 2-like" evidence="5">
    <location>
        <begin position="41"/>
        <end position="172"/>
    </location>
</feature>
<feature type="transmembrane region" description="Helical" evidence="4">
    <location>
        <begin position="278"/>
        <end position="296"/>
    </location>
</feature>
<dbReference type="EMBL" id="JAUGQQ010000005">
    <property type="protein sequence ID" value="MDN3724582.1"/>
    <property type="molecule type" value="Genomic_DNA"/>
</dbReference>
<dbReference type="EC" id="2.4.-.-" evidence="6"/>
<keyword evidence="4" id="KW-0812">Transmembrane</keyword>